<keyword evidence="6" id="KW-1185">Reference proteome</keyword>
<dbReference type="EMBL" id="JAMBOL010000014">
    <property type="protein sequence ID" value="MCM3715312.1"/>
    <property type="molecule type" value="Genomic_DNA"/>
</dbReference>
<dbReference type="Gene3D" id="1.10.10.60">
    <property type="entry name" value="Homeodomain-like"/>
    <property type="match status" value="1"/>
</dbReference>
<dbReference type="Proteomes" id="UP001139179">
    <property type="component" value="Unassembled WGS sequence"/>
</dbReference>
<keyword evidence="2 3" id="KW-0238">DNA-binding</keyword>
<dbReference type="InterPro" id="IPR036271">
    <property type="entry name" value="Tet_transcr_reg_TetR-rel_C_sf"/>
</dbReference>
<dbReference type="SUPFAM" id="SSF48498">
    <property type="entry name" value="Tetracyclin repressor-like, C-terminal domain"/>
    <property type="match status" value="1"/>
</dbReference>
<dbReference type="InterPro" id="IPR009057">
    <property type="entry name" value="Homeodomain-like_sf"/>
</dbReference>
<reference evidence="5" key="1">
    <citation type="submission" date="2022-05" db="EMBL/GenBank/DDBJ databases">
        <title>Comparative Genomics of Spacecraft Associated Microbes.</title>
        <authorList>
            <person name="Tran M.T."/>
            <person name="Wright A."/>
            <person name="Seuylemezian A."/>
            <person name="Eisen J."/>
            <person name="Coil D."/>
        </authorList>
    </citation>
    <scope>NUCLEOTIDE SEQUENCE</scope>
    <source>
        <strain evidence="5">214.1.1</strain>
    </source>
</reference>
<evidence type="ECO:0000259" key="4">
    <source>
        <dbReference type="PROSITE" id="PS50977"/>
    </source>
</evidence>
<dbReference type="SUPFAM" id="SSF46689">
    <property type="entry name" value="Homeodomain-like"/>
    <property type="match status" value="1"/>
</dbReference>
<feature type="domain" description="HTH tetR-type" evidence="4">
    <location>
        <begin position="11"/>
        <end position="71"/>
    </location>
</feature>
<name>A0A9X2IQB6_9BACI</name>
<evidence type="ECO:0000256" key="3">
    <source>
        <dbReference type="PROSITE-ProRule" id="PRU00335"/>
    </source>
</evidence>
<proteinExistence type="predicted"/>
<evidence type="ECO:0000256" key="1">
    <source>
        <dbReference type="ARBA" id="ARBA00022491"/>
    </source>
</evidence>
<evidence type="ECO:0000256" key="2">
    <source>
        <dbReference type="ARBA" id="ARBA00023125"/>
    </source>
</evidence>
<feature type="DNA-binding region" description="H-T-H motif" evidence="3">
    <location>
        <begin position="34"/>
        <end position="53"/>
    </location>
</feature>
<dbReference type="PANTHER" id="PTHR43479">
    <property type="entry name" value="ACREF/ENVCD OPERON REPRESSOR-RELATED"/>
    <property type="match status" value="1"/>
</dbReference>
<sequence>MHKTKFQLKREATYRQLIESGLACFLEKGFAATRIEDIVERAGFTRGAFYFHFNTKEEVFFHLLEERARQRSGWIDLPRKYNKDETTLEQVLDKCLFELESRMKDERKWFLVLIDFYLQTKEDPEARNRLRKYYQAWINEIAMFVDVLKEGGWVASDKDSSLIAAQMWGFSEGYSATSFLFGTFDPNIMLEGFIKLLK</sequence>
<dbReference type="Pfam" id="PF00440">
    <property type="entry name" value="TetR_N"/>
    <property type="match status" value="1"/>
</dbReference>
<dbReference type="PRINTS" id="PR00455">
    <property type="entry name" value="HTHTETR"/>
</dbReference>
<dbReference type="InterPro" id="IPR001647">
    <property type="entry name" value="HTH_TetR"/>
</dbReference>
<dbReference type="PANTHER" id="PTHR43479:SF11">
    <property type="entry name" value="ACREF_ENVCD OPERON REPRESSOR-RELATED"/>
    <property type="match status" value="1"/>
</dbReference>
<dbReference type="InterPro" id="IPR050624">
    <property type="entry name" value="HTH-type_Tx_Regulator"/>
</dbReference>
<protein>
    <submittedName>
        <fullName evidence="5">TetR/AcrR family transcriptional regulator</fullName>
    </submittedName>
</protein>
<dbReference type="RefSeq" id="WP_251224068.1">
    <property type="nucleotide sequence ID" value="NZ_JAMBOL010000014.1"/>
</dbReference>
<evidence type="ECO:0000313" key="6">
    <source>
        <dbReference type="Proteomes" id="UP001139179"/>
    </source>
</evidence>
<gene>
    <name evidence="5" type="ORF">M3202_14670</name>
</gene>
<organism evidence="5 6">
    <name type="scientific">Halalkalibacter oceani</name>
    <dbReference type="NCBI Taxonomy" id="1653776"/>
    <lineage>
        <taxon>Bacteria</taxon>
        <taxon>Bacillati</taxon>
        <taxon>Bacillota</taxon>
        <taxon>Bacilli</taxon>
        <taxon>Bacillales</taxon>
        <taxon>Bacillaceae</taxon>
        <taxon>Halalkalibacter</taxon>
    </lineage>
</organism>
<dbReference type="GO" id="GO:0003677">
    <property type="term" value="F:DNA binding"/>
    <property type="evidence" value="ECO:0007669"/>
    <property type="project" value="UniProtKB-UniRule"/>
</dbReference>
<dbReference type="PROSITE" id="PS50977">
    <property type="entry name" value="HTH_TETR_2"/>
    <property type="match status" value="1"/>
</dbReference>
<evidence type="ECO:0000313" key="5">
    <source>
        <dbReference type="EMBL" id="MCM3715312.1"/>
    </source>
</evidence>
<dbReference type="Gene3D" id="1.10.357.10">
    <property type="entry name" value="Tetracycline Repressor, domain 2"/>
    <property type="match status" value="1"/>
</dbReference>
<dbReference type="AlphaFoldDB" id="A0A9X2IQB6"/>
<keyword evidence="1" id="KW-0678">Repressor</keyword>
<comment type="caution">
    <text evidence="5">The sequence shown here is derived from an EMBL/GenBank/DDBJ whole genome shotgun (WGS) entry which is preliminary data.</text>
</comment>
<accession>A0A9X2IQB6</accession>